<dbReference type="PRINTS" id="PR00410">
    <property type="entry name" value="PHEHYDRXLASE"/>
</dbReference>
<keyword evidence="5" id="KW-0274">FAD</keyword>
<dbReference type="Pfam" id="PF00970">
    <property type="entry name" value="FAD_binding_6"/>
    <property type="match status" value="1"/>
</dbReference>
<keyword evidence="6" id="KW-0560">Oxidoreductase</keyword>
<dbReference type="InterPro" id="IPR008333">
    <property type="entry name" value="Cbr1-like_FAD-bd_dom"/>
</dbReference>
<comment type="caution">
    <text evidence="11">The sequence shown here is derived from an EMBL/GenBank/DDBJ whole genome shotgun (WGS) entry which is preliminary data.</text>
</comment>
<evidence type="ECO:0000259" key="9">
    <source>
        <dbReference type="PROSITE" id="PS51085"/>
    </source>
</evidence>
<feature type="domain" description="2Fe-2S ferredoxin-type" evidence="9">
    <location>
        <begin position="254"/>
        <end position="344"/>
    </location>
</feature>
<dbReference type="InterPro" id="IPR001041">
    <property type="entry name" value="2Fe-2S_ferredoxin-type"/>
</dbReference>
<name>A0ABT8F433_9BACT</name>
<keyword evidence="3" id="KW-0001">2Fe-2S</keyword>
<protein>
    <submittedName>
        <fullName evidence="11">Iron-sulfur cluster-binding domain-containing protein</fullName>
    </submittedName>
</protein>
<dbReference type="PANTHER" id="PTHR47354">
    <property type="entry name" value="NADH OXIDOREDUCTASE HCR"/>
    <property type="match status" value="1"/>
</dbReference>
<dbReference type="InterPro" id="IPR012675">
    <property type="entry name" value="Beta-grasp_dom_sf"/>
</dbReference>
<dbReference type="InterPro" id="IPR039261">
    <property type="entry name" value="FNR_nucleotide-bd"/>
</dbReference>
<evidence type="ECO:0000256" key="5">
    <source>
        <dbReference type="ARBA" id="ARBA00022827"/>
    </source>
</evidence>
<proteinExistence type="predicted"/>
<keyword evidence="12" id="KW-1185">Reference proteome</keyword>
<dbReference type="PROSITE" id="PS51384">
    <property type="entry name" value="FAD_FR"/>
    <property type="match status" value="1"/>
</dbReference>
<dbReference type="Gene3D" id="3.40.50.80">
    <property type="entry name" value="Nucleotide-binding domain of ferredoxin-NADP reductase (FNR) module"/>
    <property type="match status" value="1"/>
</dbReference>
<dbReference type="PROSITE" id="PS00197">
    <property type="entry name" value="2FE2S_FER_1"/>
    <property type="match status" value="1"/>
</dbReference>
<comment type="cofactor">
    <cofactor evidence="1">
        <name>FAD</name>
        <dbReference type="ChEBI" id="CHEBI:57692"/>
    </cofactor>
</comment>
<dbReference type="InterPro" id="IPR017938">
    <property type="entry name" value="Riboflavin_synthase-like_b-brl"/>
</dbReference>
<dbReference type="InterPro" id="IPR017927">
    <property type="entry name" value="FAD-bd_FR_type"/>
</dbReference>
<dbReference type="SUPFAM" id="SSF63380">
    <property type="entry name" value="Riboflavin synthase domain-like"/>
    <property type="match status" value="1"/>
</dbReference>
<dbReference type="SUPFAM" id="SSF52343">
    <property type="entry name" value="Ferredoxin reductase-like, C-terminal NADP-linked domain"/>
    <property type="match status" value="1"/>
</dbReference>
<evidence type="ECO:0000256" key="7">
    <source>
        <dbReference type="ARBA" id="ARBA00023004"/>
    </source>
</evidence>
<keyword evidence="7" id="KW-0408">Iron</keyword>
<evidence type="ECO:0000256" key="4">
    <source>
        <dbReference type="ARBA" id="ARBA00022723"/>
    </source>
</evidence>
<dbReference type="SUPFAM" id="SSF54292">
    <property type="entry name" value="2Fe-2S ferredoxin-like"/>
    <property type="match status" value="1"/>
</dbReference>
<reference evidence="11" key="1">
    <citation type="submission" date="2023-06" db="EMBL/GenBank/DDBJ databases">
        <title>Cytophagales bacterium Strain LB-30, isolated from soil.</title>
        <authorList>
            <person name="Liu B."/>
        </authorList>
    </citation>
    <scope>NUCLEOTIDE SEQUENCE</scope>
    <source>
        <strain evidence="11">LB-30</strain>
    </source>
</reference>
<dbReference type="InterPro" id="IPR050415">
    <property type="entry name" value="MRET"/>
</dbReference>
<dbReference type="PANTHER" id="PTHR47354:SF8">
    <property type="entry name" value="1,2-PHENYLACETYL-COA EPOXIDASE, SUBUNIT E"/>
    <property type="match status" value="1"/>
</dbReference>
<dbReference type="InterPro" id="IPR036010">
    <property type="entry name" value="2Fe-2S_ferredoxin-like_sf"/>
</dbReference>
<evidence type="ECO:0000313" key="12">
    <source>
        <dbReference type="Proteomes" id="UP001168552"/>
    </source>
</evidence>
<keyword evidence="8" id="KW-0411">Iron-sulfur</keyword>
<gene>
    <name evidence="11" type="ORF">QWY31_06875</name>
</gene>
<dbReference type="InterPro" id="IPR001433">
    <property type="entry name" value="OxRdtase_FAD/NAD-bd"/>
</dbReference>
<dbReference type="Gene3D" id="2.40.30.10">
    <property type="entry name" value="Translation factors"/>
    <property type="match status" value="1"/>
</dbReference>
<evidence type="ECO:0000256" key="6">
    <source>
        <dbReference type="ARBA" id="ARBA00023002"/>
    </source>
</evidence>
<dbReference type="EMBL" id="JAUHJS010000003">
    <property type="protein sequence ID" value="MDN4165217.1"/>
    <property type="molecule type" value="Genomic_DNA"/>
</dbReference>
<sequence>MLSPDFIYSLTLSEKVYFGKDYVHLYFEKPNGSTYQAGQFITLFLPDQEEIRRSYSLSSQPEEAYWRITVKRTPNGYFSRLLFDLPLGAKLMAQVPRGQFVLPDLLPSSLCFIAAGSGISPVFPLVQKALAHKETEVALLYSFTTQSKAVFLEELKALKQQYGQRFSLFLFPSQPSDGSLPLRLSNLRLENLLLTEWNIRSKAQALFYLCGPLDFMRMVQMTLRFLGVEKEAIIKEQFTFPEVQVQRAPLQLNAKVTMEKTNGEKQEWSVTPNQSIWEAAKNQGIFIPYNCRAGVCAACSMRCVKGKVWHSANEVLTDKELAAGWILTCTAVPQSKEIYLKVKG</sequence>
<dbReference type="Gene3D" id="3.10.20.30">
    <property type="match status" value="1"/>
</dbReference>
<keyword evidence="4" id="KW-0479">Metal-binding</keyword>
<dbReference type="Pfam" id="PF00111">
    <property type="entry name" value="Fer2"/>
    <property type="match status" value="1"/>
</dbReference>
<evidence type="ECO:0000259" key="10">
    <source>
        <dbReference type="PROSITE" id="PS51384"/>
    </source>
</evidence>
<dbReference type="Pfam" id="PF00175">
    <property type="entry name" value="NAD_binding_1"/>
    <property type="match status" value="1"/>
</dbReference>
<keyword evidence="2" id="KW-0285">Flavoprotein</keyword>
<evidence type="ECO:0000313" key="11">
    <source>
        <dbReference type="EMBL" id="MDN4165217.1"/>
    </source>
</evidence>
<evidence type="ECO:0000256" key="2">
    <source>
        <dbReference type="ARBA" id="ARBA00022630"/>
    </source>
</evidence>
<dbReference type="Proteomes" id="UP001168552">
    <property type="component" value="Unassembled WGS sequence"/>
</dbReference>
<feature type="domain" description="FAD-binding FR-type" evidence="10">
    <location>
        <begin position="5"/>
        <end position="103"/>
    </location>
</feature>
<dbReference type="RefSeq" id="WP_320003743.1">
    <property type="nucleotide sequence ID" value="NZ_JAUHJS010000003.1"/>
</dbReference>
<organism evidence="11 12">
    <name type="scientific">Shiella aurantiaca</name>
    <dbReference type="NCBI Taxonomy" id="3058365"/>
    <lineage>
        <taxon>Bacteria</taxon>
        <taxon>Pseudomonadati</taxon>
        <taxon>Bacteroidota</taxon>
        <taxon>Cytophagia</taxon>
        <taxon>Cytophagales</taxon>
        <taxon>Shiellaceae</taxon>
        <taxon>Shiella</taxon>
    </lineage>
</organism>
<dbReference type="CDD" id="cd00207">
    <property type="entry name" value="fer2"/>
    <property type="match status" value="1"/>
</dbReference>
<dbReference type="InterPro" id="IPR006058">
    <property type="entry name" value="2Fe2S_fd_BS"/>
</dbReference>
<accession>A0ABT8F433</accession>
<dbReference type="PROSITE" id="PS51085">
    <property type="entry name" value="2FE2S_FER_2"/>
    <property type="match status" value="1"/>
</dbReference>
<evidence type="ECO:0000256" key="8">
    <source>
        <dbReference type="ARBA" id="ARBA00023014"/>
    </source>
</evidence>
<evidence type="ECO:0000256" key="3">
    <source>
        <dbReference type="ARBA" id="ARBA00022714"/>
    </source>
</evidence>
<evidence type="ECO:0000256" key="1">
    <source>
        <dbReference type="ARBA" id="ARBA00001974"/>
    </source>
</evidence>